<keyword evidence="3" id="KW-1185">Reference proteome</keyword>
<evidence type="ECO:0000256" key="1">
    <source>
        <dbReference type="SAM" id="MobiDB-lite"/>
    </source>
</evidence>
<reference evidence="2 3" key="1">
    <citation type="submission" date="2020-04" db="EMBL/GenBank/DDBJ databases">
        <authorList>
            <person name="Wallbank WR R."/>
            <person name="Pardo Diaz C."/>
            <person name="Kozak K."/>
            <person name="Martin S."/>
            <person name="Jiggins C."/>
            <person name="Moest M."/>
            <person name="Warren A I."/>
            <person name="Byers J.R.P. K."/>
            <person name="Montejo-Kovacevich G."/>
            <person name="Yen C E."/>
        </authorList>
    </citation>
    <scope>NUCLEOTIDE SEQUENCE [LARGE SCALE GENOMIC DNA]</scope>
</reference>
<accession>A0A8S1B539</accession>
<dbReference type="Proteomes" id="UP000494106">
    <property type="component" value="Unassembled WGS sequence"/>
</dbReference>
<feature type="region of interest" description="Disordered" evidence="1">
    <location>
        <begin position="16"/>
        <end position="48"/>
    </location>
</feature>
<proteinExistence type="predicted"/>
<evidence type="ECO:0000313" key="2">
    <source>
        <dbReference type="EMBL" id="CAB3251728.1"/>
    </source>
</evidence>
<name>A0A8S1B539_ARCPL</name>
<comment type="caution">
    <text evidence="2">The sequence shown here is derived from an EMBL/GenBank/DDBJ whole genome shotgun (WGS) entry which is preliminary data.</text>
</comment>
<organism evidence="2 3">
    <name type="scientific">Arctia plantaginis</name>
    <name type="common">Wood tiger moth</name>
    <name type="synonym">Phalaena plantaginis</name>
    <dbReference type="NCBI Taxonomy" id="874455"/>
    <lineage>
        <taxon>Eukaryota</taxon>
        <taxon>Metazoa</taxon>
        <taxon>Ecdysozoa</taxon>
        <taxon>Arthropoda</taxon>
        <taxon>Hexapoda</taxon>
        <taxon>Insecta</taxon>
        <taxon>Pterygota</taxon>
        <taxon>Neoptera</taxon>
        <taxon>Endopterygota</taxon>
        <taxon>Lepidoptera</taxon>
        <taxon>Glossata</taxon>
        <taxon>Ditrysia</taxon>
        <taxon>Noctuoidea</taxon>
        <taxon>Erebidae</taxon>
        <taxon>Arctiinae</taxon>
        <taxon>Arctia</taxon>
    </lineage>
</organism>
<protein>
    <submittedName>
        <fullName evidence="2">Uncharacterized protein</fullName>
    </submittedName>
</protein>
<gene>
    <name evidence="2" type="ORF">APLA_LOCUS13187</name>
</gene>
<dbReference type="AlphaFoldDB" id="A0A8S1B539"/>
<dbReference type="EMBL" id="CADEBC010000550">
    <property type="protein sequence ID" value="CAB3251728.1"/>
    <property type="molecule type" value="Genomic_DNA"/>
</dbReference>
<sequence length="92" mass="10180">MFVVALRRESSGRAAACGAGGKRRTGAVGANSGSARPPSTRYGQSSPERSFAHCILSARRDRSIRDLTQRHHPPRANLPYRIIRDRFQQCCL</sequence>
<evidence type="ECO:0000313" key="3">
    <source>
        <dbReference type="Proteomes" id="UP000494106"/>
    </source>
</evidence>